<feature type="binding site" evidence="8">
    <location>
        <position position="56"/>
    </location>
    <ligand>
        <name>ATP</name>
        <dbReference type="ChEBI" id="CHEBI:30616"/>
    </ligand>
</feature>
<dbReference type="RefSeq" id="WP_146474273.1">
    <property type="nucleotide sequence ID" value="NZ_BNCF01000001.1"/>
</dbReference>
<dbReference type="Pfam" id="PF00069">
    <property type="entry name" value="Pkinase"/>
    <property type="match status" value="1"/>
</dbReference>
<dbReference type="InterPro" id="IPR017441">
    <property type="entry name" value="Protein_kinase_ATP_BS"/>
</dbReference>
<evidence type="ECO:0000256" key="3">
    <source>
        <dbReference type="ARBA" id="ARBA00022679"/>
    </source>
</evidence>
<accession>A0A918YV05</accession>
<reference evidence="11" key="1">
    <citation type="journal article" date="2014" name="Int. J. Syst. Evol. Microbiol.">
        <title>Complete genome sequence of Corynebacterium casei LMG S-19264T (=DSM 44701T), isolated from a smear-ripened cheese.</title>
        <authorList>
            <consortium name="US DOE Joint Genome Institute (JGI-PGF)"/>
            <person name="Walter F."/>
            <person name="Albersmeier A."/>
            <person name="Kalinowski J."/>
            <person name="Ruckert C."/>
        </authorList>
    </citation>
    <scope>NUCLEOTIDE SEQUENCE</scope>
    <source>
        <strain evidence="11">KCTC 32020</strain>
    </source>
</reference>
<dbReference type="GO" id="GO:0004674">
    <property type="term" value="F:protein serine/threonine kinase activity"/>
    <property type="evidence" value="ECO:0007669"/>
    <property type="project" value="UniProtKB-KW"/>
</dbReference>
<dbReference type="Proteomes" id="UP000636453">
    <property type="component" value="Unassembled WGS sequence"/>
</dbReference>
<dbReference type="PROSITE" id="PS50005">
    <property type="entry name" value="TPR"/>
    <property type="match status" value="1"/>
</dbReference>
<keyword evidence="5" id="KW-0418">Kinase</keyword>
<name>A0A918YV05_9GAMM</name>
<keyword evidence="7" id="KW-0802">TPR repeat</keyword>
<evidence type="ECO:0000256" key="8">
    <source>
        <dbReference type="PROSITE-ProRule" id="PRU10141"/>
    </source>
</evidence>
<evidence type="ECO:0000256" key="7">
    <source>
        <dbReference type="PROSITE-ProRule" id="PRU00339"/>
    </source>
</evidence>
<dbReference type="InterPro" id="IPR008271">
    <property type="entry name" value="Ser/Thr_kinase_AS"/>
</dbReference>
<evidence type="ECO:0000256" key="1">
    <source>
        <dbReference type="ARBA" id="ARBA00012513"/>
    </source>
</evidence>
<dbReference type="GO" id="GO:0005524">
    <property type="term" value="F:ATP binding"/>
    <property type="evidence" value="ECO:0007669"/>
    <property type="project" value="UniProtKB-UniRule"/>
</dbReference>
<dbReference type="SMART" id="SM00028">
    <property type="entry name" value="TPR"/>
    <property type="match status" value="9"/>
</dbReference>
<organism evidence="11 12">
    <name type="scientific">Vulcaniibacterium thermophilum</name>
    <dbReference type="NCBI Taxonomy" id="1169913"/>
    <lineage>
        <taxon>Bacteria</taxon>
        <taxon>Pseudomonadati</taxon>
        <taxon>Pseudomonadota</taxon>
        <taxon>Gammaproteobacteria</taxon>
        <taxon>Lysobacterales</taxon>
        <taxon>Lysobacteraceae</taxon>
        <taxon>Vulcaniibacterium</taxon>
    </lineage>
</organism>
<dbReference type="EC" id="2.7.11.1" evidence="1"/>
<keyword evidence="4 8" id="KW-0547">Nucleotide-binding</keyword>
<proteinExistence type="predicted"/>
<dbReference type="PROSITE" id="PS50011">
    <property type="entry name" value="PROTEIN_KINASE_DOM"/>
    <property type="match status" value="1"/>
</dbReference>
<dbReference type="PROSITE" id="PS00107">
    <property type="entry name" value="PROTEIN_KINASE_ATP"/>
    <property type="match status" value="1"/>
</dbReference>
<dbReference type="OrthoDB" id="9801841at2"/>
<feature type="repeat" description="TPR" evidence="7">
    <location>
        <begin position="650"/>
        <end position="683"/>
    </location>
</feature>
<dbReference type="Gene3D" id="1.10.510.10">
    <property type="entry name" value="Transferase(Phosphotransferase) domain 1"/>
    <property type="match status" value="1"/>
</dbReference>
<dbReference type="InterPro" id="IPR011990">
    <property type="entry name" value="TPR-like_helical_dom_sf"/>
</dbReference>
<evidence type="ECO:0000313" key="11">
    <source>
        <dbReference type="EMBL" id="GHE25533.1"/>
    </source>
</evidence>
<dbReference type="CDD" id="cd14014">
    <property type="entry name" value="STKc_PknB_like"/>
    <property type="match status" value="1"/>
</dbReference>
<keyword evidence="3" id="KW-0808">Transferase</keyword>
<dbReference type="SMART" id="SM00220">
    <property type="entry name" value="S_TKc"/>
    <property type="match status" value="1"/>
</dbReference>
<dbReference type="PROSITE" id="PS00108">
    <property type="entry name" value="PROTEIN_KINASE_ST"/>
    <property type="match status" value="1"/>
</dbReference>
<comment type="caution">
    <text evidence="11">The sequence shown here is derived from an EMBL/GenBank/DDBJ whole genome shotgun (WGS) entry which is preliminary data.</text>
</comment>
<evidence type="ECO:0000256" key="9">
    <source>
        <dbReference type="SAM" id="MobiDB-lite"/>
    </source>
</evidence>
<feature type="region of interest" description="Disordered" evidence="9">
    <location>
        <begin position="1128"/>
        <end position="1147"/>
    </location>
</feature>
<dbReference type="Gene3D" id="1.25.40.10">
    <property type="entry name" value="Tetratricopeptide repeat domain"/>
    <property type="match status" value="2"/>
</dbReference>
<sequence>MTDPSPTATGLYTHAELAPGLVLADRFRIEGLVGVGGMGVVYRAFDQALQVVVALKLLRPELAHRPEAFERFRQELLLARQVSSPHVVRIHDIAQHDGRWLISMDYVDGEPLDRRLDRERRLPLEDALRIARQIAEGLAAAHARGVVHRDLKPANVLLDREGNAYISDFGVARSLVTSGLTQSGTVLGTPDYLSPEQARGEPVDARSDLYALGLILYEMLAGTPPFAGGTMAEILGQRMVSTPKPVTVHRPDVPPWLARLVDRLLRPQPAHRFASAAEVIRALDTREVPREFRIGRRTWLRLAAVALGGALLGGGAWWWSQRQTAPATPPLQRLLVMPVDMPAAGGGYGLALAELLREGLADAGVVVVDGERTLQAVHQLDPTGVSPPPAEAVARLARADRTLQLRLRRETAGWRLEASLQTAAGDAPVRVLDAPGAADPAGATAAALPRLAALLALKPDALRPELPPASALQAFDAALQARVRDRLPEALERLRQATAAAPDSPRLWLALAATADAIGEDEQAYAALEQAQRHALRAPERLRRRIEAARALHEGDAAAAVAIWRALSAAAPDDTEASLQLARALGADGRLDDALATLRALAERDDGDPRVWFELGKFSILQGDARRAVDDYLLRALVLFKRSRDVYGEAETVNALGVGYGRLGQTADAEEQYRRAVELREKVGNRRGLATSLRNLAAVLGLRRQFEPAARRLQQARALYESIGDRAGLAAVDNEIGLLAEERGDFAAALEAYRRALQGLQQVGDAHGVAETLNHIGFAHYQLGAYDNAQAFWQQAAGAYARLGDRTGDVRTAQNLALLDIARGRWSEAATRLERSLRSAGQAQMLEEIAVSRRNLAELALWQGRLGEALDHAGKARALFHSRQDARGETDARLLQAQALLAAHADARAAAELDALAPLLAQAASEQQAIAAGARATLHLRAARPREAERELALARRLAQASGVPQLQVQIDLLTGGADLDARTAALGHVGLRLLWLEQALERALRDDPAAAVRHYREAQGLLRGKRYVRAFRLHALGAQALARAGDAPAAARAQQSAATALRDLRATIPAPLQAGFDAAAEVRALTLAQPLSRVRGNATRDMPRAPLPLAGRGGALAGHRLARGRAPAALRRAGRGVGMRAARHRT</sequence>
<dbReference type="PANTHER" id="PTHR43289">
    <property type="entry name" value="MITOGEN-ACTIVATED PROTEIN KINASE KINASE KINASE 20-RELATED"/>
    <property type="match status" value="1"/>
</dbReference>
<reference evidence="11" key="2">
    <citation type="submission" date="2020-09" db="EMBL/GenBank/DDBJ databases">
        <authorList>
            <person name="Sun Q."/>
            <person name="Kim S."/>
        </authorList>
    </citation>
    <scope>NUCLEOTIDE SEQUENCE</scope>
    <source>
        <strain evidence="11">KCTC 32020</strain>
    </source>
</reference>
<dbReference type="EMBL" id="BNCF01000001">
    <property type="protein sequence ID" value="GHE25533.1"/>
    <property type="molecule type" value="Genomic_DNA"/>
</dbReference>
<gene>
    <name evidence="11" type="ORF">GCM10007167_02610</name>
</gene>
<evidence type="ECO:0000256" key="2">
    <source>
        <dbReference type="ARBA" id="ARBA00022527"/>
    </source>
</evidence>
<keyword evidence="12" id="KW-1185">Reference proteome</keyword>
<dbReference type="FunFam" id="1.10.510.10:FF:000021">
    <property type="entry name" value="Serine/threonine protein kinase"/>
    <property type="match status" value="1"/>
</dbReference>
<protein>
    <recommendedName>
        <fullName evidence="1">non-specific serine/threonine protein kinase</fullName>
        <ecNumber evidence="1">2.7.11.1</ecNumber>
    </recommendedName>
</protein>
<dbReference type="InterPro" id="IPR019734">
    <property type="entry name" value="TPR_rpt"/>
</dbReference>
<keyword evidence="6 8" id="KW-0067">ATP-binding</keyword>
<dbReference type="AlphaFoldDB" id="A0A918YV05"/>
<evidence type="ECO:0000256" key="5">
    <source>
        <dbReference type="ARBA" id="ARBA00022777"/>
    </source>
</evidence>
<dbReference type="InterPro" id="IPR011009">
    <property type="entry name" value="Kinase-like_dom_sf"/>
</dbReference>
<dbReference type="SUPFAM" id="SSF56112">
    <property type="entry name" value="Protein kinase-like (PK-like)"/>
    <property type="match status" value="1"/>
</dbReference>
<dbReference type="Pfam" id="PF13424">
    <property type="entry name" value="TPR_12"/>
    <property type="match status" value="2"/>
</dbReference>
<evidence type="ECO:0000256" key="6">
    <source>
        <dbReference type="ARBA" id="ARBA00022840"/>
    </source>
</evidence>
<feature type="domain" description="Protein kinase" evidence="10">
    <location>
        <begin position="27"/>
        <end position="300"/>
    </location>
</feature>
<evidence type="ECO:0000256" key="4">
    <source>
        <dbReference type="ARBA" id="ARBA00022741"/>
    </source>
</evidence>
<keyword evidence="2" id="KW-0723">Serine/threonine-protein kinase</keyword>
<evidence type="ECO:0000313" key="12">
    <source>
        <dbReference type="Proteomes" id="UP000636453"/>
    </source>
</evidence>
<dbReference type="PANTHER" id="PTHR43289:SF6">
    <property type="entry name" value="SERINE_THREONINE-PROTEIN KINASE NEKL-3"/>
    <property type="match status" value="1"/>
</dbReference>
<dbReference type="Pfam" id="PF14559">
    <property type="entry name" value="TPR_19"/>
    <property type="match status" value="1"/>
</dbReference>
<dbReference type="InterPro" id="IPR000719">
    <property type="entry name" value="Prot_kinase_dom"/>
</dbReference>
<evidence type="ECO:0000259" key="10">
    <source>
        <dbReference type="PROSITE" id="PS50011"/>
    </source>
</evidence>
<dbReference type="SUPFAM" id="SSF48452">
    <property type="entry name" value="TPR-like"/>
    <property type="match status" value="3"/>
</dbReference>
<dbReference type="Gene3D" id="3.30.200.20">
    <property type="entry name" value="Phosphorylase Kinase, domain 1"/>
    <property type="match status" value="1"/>
</dbReference>